<dbReference type="Pfam" id="PF07679">
    <property type="entry name" value="I-set"/>
    <property type="match status" value="1"/>
</dbReference>
<dbReference type="InterPro" id="IPR013098">
    <property type="entry name" value="Ig_I-set"/>
</dbReference>
<accession>A0AAW1AZ69</accession>
<evidence type="ECO:0000256" key="2">
    <source>
        <dbReference type="ARBA" id="ARBA00022737"/>
    </source>
</evidence>
<dbReference type="GO" id="GO:0050839">
    <property type="term" value="F:cell adhesion molecule binding"/>
    <property type="evidence" value="ECO:0007669"/>
    <property type="project" value="TreeGrafter"/>
</dbReference>
<keyword evidence="2" id="KW-0677">Repeat</keyword>
<keyword evidence="8" id="KW-1133">Transmembrane helix</keyword>
<dbReference type="SUPFAM" id="SSF48726">
    <property type="entry name" value="Immunoglobulin"/>
    <property type="match status" value="4"/>
</dbReference>
<feature type="compositionally biased region" description="Polar residues" evidence="7">
    <location>
        <begin position="653"/>
        <end position="662"/>
    </location>
</feature>
<dbReference type="InterPro" id="IPR036179">
    <property type="entry name" value="Ig-like_dom_sf"/>
</dbReference>
<dbReference type="InterPro" id="IPR051275">
    <property type="entry name" value="Cell_adhesion_signaling"/>
</dbReference>
<keyword evidence="6" id="KW-0393">Immunoglobulin domain</keyword>
<evidence type="ECO:0000256" key="6">
    <source>
        <dbReference type="ARBA" id="ARBA00023319"/>
    </source>
</evidence>
<feature type="domain" description="Ig-like" evidence="9">
    <location>
        <begin position="197"/>
        <end position="289"/>
    </location>
</feature>
<dbReference type="Gene3D" id="2.60.40.10">
    <property type="entry name" value="Immunoglobulins"/>
    <property type="match status" value="3"/>
</dbReference>
<evidence type="ECO:0000313" key="12">
    <source>
        <dbReference type="Proteomes" id="UP001474421"/>
    </source>
</evidence>
<dbReference type="PROSITE" id="PS50835">
    <property type="entry name" value="IG_LIKE"/>
    <property type="match status" value="3"/>
</dbReference>
<sequence length="707" mass="78302">MVKGVYNRSVRLACGDIVQPMVVFWSFTKQGSLIPRAVAISNGLESRVEKASAILGEVSLKNSTLEIKKLQQAAEGHFMCQAMYEVDGEIKVAYFYLELLVLVPVPKPFLQINNSTPVEGMPVVMMCTVKEGTPPIAYSWQHYTNRDGMVVLAEAVTPLLNLTSANRTYMGWYTCTAHNEVNSQTSNGMYLDVIYLPKGQLNCMSLPASNFQDLALHCLWPGGFPSVRLRWAKSRAEETDVGSFSRAIQIHQGADVPNGTSYICLASHPALRKDAICRTTVWVPNRSLTCSVIATKLNEFLMLACDWPGGNPQVTLWWRDWRHHVLGGTKPSHNVFIMKPNTTLGGKAFTCMAAHPLWAKTAECHVQLEPPKLMVEWSKVSLFEGSEVQLACFLQGAYLGSEVLWYNNKNQPITANTRKYHLQQENTWFNLTLQDIEWIRDSGIYRCAAINAVGNDSATISLQVKKYPNPPNVTISRLMYTRPRTEVELEWETRGSGNLTGFVVQRREAKKTGPKQMTSSWETVANNIDPDVRGRKLGGLDPAVVYAFRILAVNHRTTGYPSEVKTPADPPFNAYPVVIGAAMAGMIVATVISLLVFQYIIRNRENNPRLHDLLFRMAGAETREQIRTPEDAEMPTGISDAANEQVEEASEQVGETSTTTGETPAEAIQEEAVVTSEDPSRAQEGVPAPSPPPEDPVNVTITVTATP</sequence>
<name>A0AAW1AZ69_CROAD</name>
<evidence type="ECO:0000259" key="9">
    <source>
        <dbReference type="PROSITE" id="PS50835"/>
    </source>
</evidence>
<dbReference type="InterPro" id="IPR013783">
    <property type="entry name" value="Ig-like_fold"/>
</dbReference>
<dbReference type="CDD" id="cd00063">
    <property type="entry name" value="FN3"/>
    <property type="match status" value="1"/>
</dbReference>
<dbReference type="InterPro" id="IPR003961">
    <property type="entry name" value="FN3_dom"/>
</dbReference>
<evidence type="ECO:0000256" key="5">
    <source>
        <dbReference type="ARBA" id="ARBA00023180"/>
    </source>
</evidence>
<dbReference type="InterPro" id="IPR003599">
    <property type="entry name" value="Ig_sub"/>
</dbReference>
<comment type="caution">
    <text evidence="11">The sequence shown here is derived from an EMBL/GenBank/DDBJ whole genome shotgun (WGS) entry which is preliminary data.</text>
</comment>
<dbReference type="PANTHER" id="PTHR11640:SF158">
    <property type="entry name" value="V-SET AND IMMUNOGLOBULIN DOMAIN-CONTAINING PROTEIN 10-LIKE 2"/>
    <property type="match status" value="1"/>
</dbReference>
<feature type="domain" description="Fibronectin type-III" evidence="10">
    <location>
        <begin position="469"/>
        <end position="572"/>
    </location>
</feature>
<dbReference type="SMART" id="SM00409">
    <property type="entry name" value="IG"/>
    <property type="match status" value="3"/>
</dbReference>
<dbReference type="GO" id="GO:0098609">
    <property type="term" value="P:cell-cell adhesion"/>
    <property type="evidence" value="ECO:0007669"/>
    <property type="project" value="TreeGrafter"/>
</dbReference>
<keyword evidence="12" id="KW-1185">Reference proteome</keyword>
<feature type="domain" description="Ig-like" evidence="9">
    <location>
        <begin position="106"/>
        <end position="186"/>
    </location>
</feature>
<dbReference type="EMBL" id="JAOTOJ010000010">
    <property type="protein sequence ID" value="KAK9395087.1"/>
    <property type="molecule type" value="Genomic_DNA"/>
</dbReference>
<keyword evidence="3 8" id="KW-0472">Membrane</keyword>
<dbReference type="PANTHER" id="PTHR11640">
    <property type="entry name" value="NEPHRIN"/>
    <property type="match status" value="1"/>
</dbReference>
<organism evidence="11 12">
    <name type="scientific">Crotalus adamanteus</name>
    <name type="common">Eastern diamondback rattlesnake</name>
    <dbReference type="NCBI Taxonomy" id="8729"/>
    <lineage>
        <taxon>Eukaryota</taxon>
        <taxon>Metazoa</taxon>
        <taxon>Chordata</taxon>
        <taxon>Craniata</taxon>
        <taxon>Vertebrata</taxon>
        <taxon>Euteleostomi</taxon>
        <taxon>Lepidosauria</taxon>
        <taxon>Squamata</taxon>
        <taxon>Bifurcata</taxon>
        <taxon>Unidentata</taxon>
        <taxon>Episquamata</taxon>
        <taxon>Toxicofera</taxon>
        <taxon>Serpentes</taxon>
        <taxon>Colubroidea</taxon>
        <taxon>Viperidae</taxon>
        <taxon>Crotalinae</taxon>
        <taxon>Crotalus</taxon>
    </lineage>
</organism>
<reference evidence="11 12" key="1">
    <citation type="journal article" date="2024" name="Proc. Natl. Acad. Sci. U.S.A.">
        <title>The genetic regulatory architecture and epigenomic basis for age-related changes in rattlesnake venom.</title>
        <authorList>
            <person name="Hogan M.P."/>
            <person name="Holding M.L."/>
            <person name="Nystrom G.S."/>
            <person name="Colston T.J."/>
            <person name="Bartlett D.A."/>
            <person name="Mason A.J."/>
            <person name="Ellsworth S.A."/>
            <person name="Rautsaw R.M."/>
            <person name="Lawrence K.C."/>
            <person name="Strickland J.L."/>
            <person name="He B."/>
            <person name="Fraser P."/>
            <person name="Margres M.J."/>
            <person name="Gilbert D.M."/>
            <person name="Gibbs H.L."/>
            <person name="Parkinson C.L."/>
            <person name="Rokyta D.R."/>
        </authorList>
    </citation>
    <scope>NUCLEOTIDE SEQUENCE [LARGE SCALE GENOMIC DNA]</scope>
    <source>
        <strain evidence="11">DRR0105</strain>
    </source>
</reference>
<evidence type="ECO:0000256" key="1">
    <source>
        <dbReference type="ARBA" id="ARBA00004479"/>
    </source>
</evidence>
<dbReference type="GO" id="GO:0005886">
    <property type="term" value="C:plasma membrane"/>
    <property type="evidence" value="ECO:0007669"/>
    <property type="project" value="TreeGrafter"/>
</dbReference>
<dbReference type="AlphaFoldDB" id="A0AAW1AZ69"/>
<proteinExistence type="predicted"/>
<keyword evidence="8" id="KW-0812">Transmembrane</keyword>
<dbReference type="InterPro" id="IPR036116">
    <property type="entry name" value="FN3_sf"/>
</dbReference>
<evidence type="ECO:0000256" key="3">
    <source>
        <dbReference type="ARBA" id="ARBA00023136"/>
    </source>
</evidence>
<gene>
    <name evidence="11" type="ORF">NXF25_014433</name>
</gene>
<feature type="domain" description="Ig-like" evidence="9">
    <location>
        <begin position="371"/>
        <end position="461"/>
    </location>
</feature>
<dbReference type="GO" id="GO:0005911">
    <property type="term" value="C:cell-cell junction"/>
    <property type="evidence" value="ECO:0007669"/>
    <property type="project" value="TreeGrafter"/>
</dbReference>
<dbReference type="InterPro" id="IPR003598">
    <property type="entry name" value="Ig_sub2"/>
</dbReference>
<dbReference type="Pfam" id="PF13927">
    <property type="entry name" value="Ig_3"/>
    <property type="match status" value="1"/>
</dbReference>
<evidence type="ECO:0000259" key="10">
    <source>
        <dbReference type="PROSITE" id="PS50853"/>
    </source>
</evidence>
<dbReference type="SUPFAM" id="SSF49265">
    <property type="entry name" value="Fibronectin type III"/>
    <property type="match status" value="1"/>
</dbReference>
<evidence type="ECO:0000313" key="11">
    <source>
        <dbReference type="EMBL" id="KAK9395087.1"/>
    </source>
</evidence>
<comment type="subcellular location">
    <subcellularLocation>
        <location evidence="1">Membrane</location>
        <topology evidence="1">Single-pass type I membrane protein</topology>
    </subcellularLocation>
</comment>
<dbReference type="InterPro" id="IPR007110">
    <property type="entry name" value="Ig-like_dom"/>
</dbReference>
<dbReference type="Proteomes" id="UP001474421">
    <property type="component" value="Unassembled WGS sequence"/>
</dbReference>
<evidence type="ECO:0000256" key="7">
    <source>
        <dbReference type="SAM" id="MobiDB-lite"/>
    </source>
</evidence>
<feature type="transmembrane region" description="Helical" evidence="8">
    <location>
        <begin position="574"/>
        <end position="601"/>
    </location>
</feature>
<evidence type="ECO:0000256" key="4">
    <source>
        <dbReference type="ARBA" id="ARBA00023157"/>
    </source>
</evidence>
<protein>
    <submittedName>
        <fullName evidence="11">Carcinoembryonic antigen-related cell adhesion molecule 5</fullName>
    </submittedName>
</protein>
<dbReference type="SMART" id="SM00408">
    <property type="entry name" value="IGc2"/>
    <property type="match status" value="2"/>
</dbReference>
<keyword evidence="4" id="KW-1015">Disulfide bond</keyword>
<dbReference type="PROSITE" id="PS50853">
    <property type="entry name" value="FN3"/>
    <property type="match status" value="1"/>
</dbReference>
<dbReference type="Pfam" id="PF00041">
    <property type="entry name" value="fn3"/>
    <property type="match status" value="1"/>
</dbReference>
<keyword evidence="5" id="KW-0325">Glycoprotein</keyword>
<feature type="region of interest" description="Disordered" evidence="7">
    <location>
        <begin position="644"/>
        <end position="707"/>
    </location>
</feature>
<evidence type="ECO:0000256" key="8">
    <source>
        <dbReference type="SAM" id="Phobius"/>
    </source>
</evidence>